<comment type="subcellular location">
    <subcellularLocation>
        <location evidence="1">Membrane</location>
        <topology evidence="1">Multi-pass membrane protein</topology>
    </subcellularLocation>
</comment>
<dbReference type="InterPro" id="IPR001754">
    <property type="entry name" value="OMPdeCOase_dom"/>
</dbReference>
<evidence type="ECO:0000256" key="8">
    <source>
        <dbReference type="ARBA" id="ARBA00022975"/>
    </source>
</evidence>
<dbReference type="InterPro" id="IPR004342">
    <property type="entry name" value="EXS_C"/>
</dbReference>
<dbReference type="EMBL" id="JANBOH010000052">
    <property type="protein sequence ID" value="KAJ1646682.1"/>
    <property type="molecule type" value="Genomic_DNA"/>
</dbReference>
<feature type="transmembrane region" description="Helical" evidence="15">
    <location>
        <begin position="661"/>
        <end position="677"/>
    </location>
</feature>
<evidence type="ECO:0000313" key="17">
    <source>
        <dbReference type="EMBL" id="KAJ1646682.1"/>
    </source>
</evidence>
<keyword evidence="11 14" id="KW-0456">Lyase</keyword>
<dbReference type="CDD" id="cd04725">
    <property type="entry name" value="OMP_decarboxylase_like"/>
    <property type="match status" value="1"/>
</dbReference>
<dbReference type="PROSITE" id="PS00156">
    <property type="entry name" value="OMPDECASE"/>
    <property type="match status" value="1"/>
</dbReference>
<feature type="binding site" evidence="13">
    <location>
        <position position="230"/>
    </location>
    <ligand>
        <name>substrate</name>
    </ligand>
</feature>
<feature type="transmembrane region" description="Helical" evidence="15">
    <location>
        <begin position="548"/>
        <end position="567"/>
    </location>
</feature>
<feature type="transmembrane region" description="Helical" evidence="15">
    <location>
        <begin position="360"/>
        <end position="380"/>
    </location>
</feature>
<evidence type="ECO:0000256" key="14">
    <source>
        <dbReference type="RuleBase" id="RU000512"/>
    </source>
</evidence>
<dbReference type="InterPro" id="IPR014732">
    <property type="entry name" value="OMPdecase"/>
</dbReference>
<accession>A0A9W8CLL9</accession>
<evidence type="ECO:0000256" key="5">
    <source>
        <dbReference type="ARBA" id="ARBA00021923"/>
    </source>
</evidence>
<proteinExistence type="inferred from homology"/>
<keyword evidence="10 15" id="KW-0472">Membrane</keyword>
<dbReference type="AlphaFoldDB" id="A0A9W8CLL9"/>
<feature type="domain" description="EXS" evidence="16">
    <location>
        <begin position="467"/>
        <end position="720"/>
    </location>
</feature>
<dbReference type="Pfam" id="PF00215">
    <property type="entry name" value="OMPdecase"/>
    <property type="match status" value="1"/>
</dbReference>
<comment type="similarity">
    <text evidence="3 14">Belongs to the OMP decarboxylase family.</text>
</comment>
<feature type="transmembrane region" description="Helical" evidence="15">
    <location>
        <begin position="262"/>
        <end position="283"/>
    </location>
</feature>
<dbReference type="GO" id="GO:0044205">
    <property type="term" value="P:'de novo' UMP biosynthetic process"/>
    <property type="evidence" value="ECO:0007669"/>
    <property type="project" value="InterPro"/>
</dbReference>
<name>A0A9W8CLL9_9FUNG</name>
<dbReference type="InterPro" id="IPR011060">
    <property type="entry name" value="RibuloseP-bd_barrel"/>
</dbReference>
<dbReference type="Gene3D" id="3.20.20.70">
    <property type="entry name" value="Aldolase class I"/>
    <property type="match status" value="1"/>
</dbReference>
<feature type="active site" description="For OMPdecase activity" evidence="12">
    <location>
        <position position="93"/>
    </location>
</feature>
<evidence type="ECO:0000256" key="2">
    <source>
        <dbReference type="ARBA" id="ARBA00004861"/>
    </source>
</evidence>
<feature type="active site" description="For OMPdecase activity" evidence="12">
    <location>
        <position position="98"/>
    </location>
</feature>
<evidence type="ECO:0000256" key="15">
    <source>
        <dbReference type="SAM" id="Phobius"/>
    </source>
</evidence>
<evidence type="ECO:0000256" key="1">
    <source>
        <dbReference type="ARBA" id="ARBA00004141"/>
    </source>
</evidence>
<gene>
    <name evidence="17" type="primary">URA3</name>
    <name evidence="17" type="ORF">LPJ64_001854</name>
</gene>
<dbReference type="Proteomes" id="UP001145021">
    <property type="component" value="Unassembled WGS sequence"/>
</dbReference>
<dbReference type="FunFam" id="3.20.20.70:FF:000114">
    <property type="entry name" value="Decarboxylase,orotidine phosphate"/>
    <property type="match status" value="1"/>
</dbReference>
<dbReference type="GO" id="GO:0016020">
    <property type="term" value="C:membrane"/>
    <property type="evidence" value="ECO:0007669"/>
    <property type="project" value="UniProtKB-SubCell"/>
</dbReference>
<feature type="binding site" evidence="13">
    <location>
        <position position="153"/>
    </location>
    <ligand>
        <name>substrate</name>
    </ligand>
</feature>
<evidence type="ECO:0000313" key="18">
    <source>
        <dbReference type="Proteomes" id="UP001145021"/>
    </source>
</evidence>
<feature type="binding site" evidence="13">
    <location>
        <position position="231"/>
    </location>
    <ligand>
        <name>substrate</name>
    </ligand>
</feature>
<sequence>MVSFSQQTYASRGEKHAHPVIKQLFATMERKKSNLSLAADVGTKAELLEIANKVGPYICVLKTHVDIISDFDRDLVDQLQALAAKHDFLIFEDRKFADIGNTVKLQYGGGIYRIADWAHITNCHVIPGEGIIHGLAEVGMPKGRGLLLLAEMSSKGMLATGTYTDKNVEMAVNNDFVVGFIGSRRFTEERDLITMTPGVGLHASDDALGQQYRTPEQIITENGSDIIIVGRGIYGPGKDPVAEAQRYREAGWNAYLNRINLMYFPVAFQVLFLLLLVAFGWCANLRYLSLAGIEVRPVLQLSQLPTAAYSNGDNVSDSSSANVSVHNDGLRRGVFGLAIVLSGIALAGWTLCLMFSVSPAMQTCITLITYMIVIVVLVVPRRIMFHTTRMQLLHSLARIVKPSMTDPVYLCDIIMADILTSCARIFSDLFLVACRFYSLFWLSRRKSLGSEYDGGISEYIDSKRNASLCADAGVIGAMLVAMPYIFRLRQCVNEYLRSTAGSSDAKRHFANAVKYASSIPVICLSSAQKRAAVDRTMETKYSDWCLRLAYALWILAVAFNSLYSYYWDIAFDWNLGHLSDGTKLSDLVAPTEPSISSAKSSSTVGDADCDGEAVNVGSLDVEEGNHALSHVPLCYSSEEGVWSASKFPLFLRPQLRFGNPLLYYAAMLFDFLLRITWTAKLTSYMHIDLMAYGGFWLNVLEIYRRWQWTFLRIEKEVAVS</sequence>
<evidence type="ECO:0000256" key="9">
    <source>
        <dbReference type="ARBA" id="ARBA00022989"/>
    </source>
</evidence>
<comment type="pathway">
    <text evidence="2 14">Pyrimidine metabolism; UMP biosynthesis via de novo pathway; UMP from orotate: step 2/2.</text>
</comment>
<comment type="catalytic activity">
    <reaction evidence="14">
        <text>orotidine 5'-phosphate + H(+) = UMP + CO2</text>
        <dbReference type="Rhea" id="RHEA:11596"/>
        <dbReference type="ChEBI" id="CHEBI:15378"/>
        <dbReference type="ChEBI" id="CHEBI:16526"/>
        <dbReference type="ChEBI" id="CHEBI:57538"/>
        <dbReference type="ChEBI" id="CHEBI:57865"/>
        <dbReference type="EC" id="4.1.1.23"/>
    </reaction>
</comment>
<comment type="caution">
    <text evidence="17">The sequence shown here is derived from an EMBL/GenBank/DDBJ whole genome shotgun (WGS) entry which is preliminary data.</text>
</comment>
<dbReference type="NCBIfam" id="TIGR01740">
    <property type="entry name" value="pyrF"/>
    <property type="match status" value="1"/>
</dbReference>
<protein>
    <recommendedName>
        <fullName evidence="5 14">Orotidine 5'-phosphate decarboxylase</fullName>
        <ecNumber evidence="4 14">4.1.1.23</ecNumber>
    </recommendedName>
</protein>
<feature type="transmembrane region" description="Helical" evidence="15">
    <location>
        <begin position="334"/>
        <end position="354"/>
    </location>
</feature>
<feature type="binding site" evidence="13">
    <location>
        <position position="62"/>
    </location>
    <ligand>
        <name>substrate</name>
    </ligand>
</feature>
<feature type="binding site" evidence="13">
    <location>
        <position position="40"/>
    </location>
    <ligand>
        <name>substrate</name>
    </ligand>
</feature>
<dbReference type="PANTHER" id="PTHR19278">
    <property type="entry name" value="OROTATE PHOSPHORIBOSYLTRANSFERASE"/>
    <property type="match status" value="1"/>
</dbReference>
<feature type="binding site" evidence="13">
    <location>
        <position position="210"/>
    </location>
    <ligand>
        <name>substrate</name>
    </ligand>
</feature>
<evidence type="ECO:0000256" key="7">
    <source>
        <dbReference type="ARBA" id="ARBA00022793"/>
    </source>
</evidence>
<evidence type="ECO:0000259" key="16">
    <source>
        <dbReference type="PROSITE" id="PS51380"/>
    </source>
</evidence>
<evidence type="ECO:0000256" key="4">
    <source>
        <dbReference type="ARBA" id="ARBA00012321"/>
    </source>
</evidence>
<dbReference type="PROSITE" id="PS51380">
    <property type="entry name" value="EXS"/>
    <property type="match status" value="1"/>
</dbReference>
<organism evidence="17 18">
    <name type="scientific">Coemansia asiatica</name>
    <dbReference type="NCBI Taxonomy" id="1052880"/>
    <lineage>
        <taxon>Eukaryota</taxon>
        <taxon>Fungi</taxon>
        <taxon>Fungi incertae sedis</taxon>
        <taxon>Zoopagomycota</taxon>
        <taxon>Kickxellomycotina</taxon>
        <taxon>Kickxellomycetes</taxon>
        <taxon>Kickxellales</taxon>
        <taxon>Kickxellaceae</taxon>
        <taxon>Coemansia</taxon>
    </lineage>
</organism>
<evidence type="ECO:0000256" key="11">
    <source>
        <dbReference type="ARBA" id="ARBA00023239"/>
    </source>
</evidence>
<dbReference type="SUPFAM" id="SSF51366">
    <property type="entry name" value="Ribulose-phoshate binding barrel"/>
    <property type="match status" value="1"/>
</dbReference>
<evidence type="ECO:0000256" key="6">
    <source>
        <dbReference type="ARBA" id="ARBA00022692"/>
    </source>
</evidence>
<evidence type="ECO:0000256" key="3">
    <source>
        <dbReference type="ARBA" id="ARBA00011018"/>
    </source>
</evidence>
<dbReference type="Pfam" id="PF03124">
    <property type="entry name" value="EXS"/>
    <property type="match status" value="1"/>
</dbReference>
<dbReference type="InterPro" id="IPR018089">
    <property type="entry name" value="OMPdecase_AS"/>
</dbReference>
<feature type="active site" description="For OMPdecase activity" evidence="12">
    <location>
        <position position="95"/>
    </location>
</feature>
<keyword evidence="6 15" id="KW-0812">Transmembrane</keyword>
<keyword evidence="9 15" id="KW-1133">Transmembrane helix</keyword>
<reference evidence="17" key="1">
    <citation type="submission" date="2022-07" db="EMBL/GenBank/DDBJ databases">
        <title>Phylogenomic reconstructions and comparative analyses of Kickxellomycotina fungi.</title>
        <authorList>
            <person name="Reynolds N.K."/>
            <person name="Stajich J.E."/>
            <person name="Barry K."/>
            <person name="Grigoriev I.V."/>
            <person name="Crous P."/>
            <person name="Smith M.E."/>
        </authorList>
    </citation>
    <scope>NUCLEOTIDE SEQUENCE</scope>
    <source>
        <strain evidence="17">NBRC 105413</strain>
    </source>
</reference>
<evidence type="ECO:0000256" key="10">
    <source>
        <dbReference type="ARBA" id="ARBA00023136"/>
    </source>
</evidence>
<dbReference type="InterPro" id="IPR013785">
    <property type="entry name" value="Aldolase_TIM"/>
</dbReference>
<keyword evidence="18" id="KW-1185">Reference proteome</keyword>
<dbReference type="GO" id="GO:0004590">
    <property type="term" value="F:orotidine-5'-phosphate decarboxylase activity"/>
    <property type="evidence" value="ECO:0007669"/>
    <property type="project" value="UniProtKB-EC"/>
</dbReference>
<dbReference type="GO" id="GO:0004588">
    <property type="term" value="F:orotate phosphoribosyltransferase activity"/>
    <property type="evidence" value="ECO:0007669"/>
    <property type="project" value="TreeGrafter"/>
</dbReference>
<keyword evidence="8 14" id="KW-0665">Pyrimidine biosynthesis</keyword>
<dbReference type="EC" id="4.1.1.23" evidence="4 14"/>
<dbReference type="SMART" id="SM00934">
    <property type="entry name" value="OMPdecase"/>
    <property type="match status" value="1"/>
</dbReference>
<evidence type="ECO:0000256" key="13">
    <source>
        <dbReference type="PIRSR" id="PIRSR614732-2"/>
    </source>
</evidence>
<dbReference type="PANTHER" id="PTHR19278:SF9">
    <property type="entry name" value="URIDINE 5'-MONOPHOSPHATE SYNTHASE"/>
    <property type="match status" value="1"/>
</dbReference>
<keyword evidence="7 14" id="KW-0210">Decarboxylase</keyword>
<dbReference type="GO" id="GO:0006207">
    <property type="term" value="P:'de novo' pyrimidine nucleobase biosynthetic process"/>
    <property type="evidence" value="ECO:0007669"/>
    <property type="project" value="InterPro"/>
</dbReference>
<evidence type="ECO:0000256" key="12">
    <source>
        <dbReference type="PIRSR" id="PIRSR614732-1"/>
    </source>
</evidence>